<evidence type="ECO:0000313" key="1">
    <source>
        <dbReference type="EMBL" id="MFD1671684.1"/>
    </source>
</evidence>
<gene>
    <name evidence="1" type="ORF">ACFQ5M_06235</name>
</gene>
<dbReference type="Proteomes" id="UP001597267">
    <property type="component" value="Unassembled WGS sequence"/>
</dbReference>
<dbReference type="RefSeq" id="WP_225423721.1">
    <property type="nucleotide sequence ID" value="NZ_JBHTOP010000021.1"/>
</dbReference>
<proteinExistence type="predicted"/>
<sequence length="229" mass="25856">MVEAILSAQQQLQAADAILISASNGLSIAEGYHIFADDANFKHYFNDFREKYGFQNLIQGLFSPLPEAEHQAYMTQVRRFLIEDYQPTDVFKTLKEIIGTKPYFVVTSNADTHFQLNGYAPSKLWEIEGNFAGLEERSEPWQAQYTAFQNFTQQHADGKVVQLELGIGANNQLIKMPMMQLVAKQPTWQFITLNLPQAINILPQITDRSLAVTGDIKINLQAIAKGMAR</sequence>
<organism evidence="1 2">
    <name type="scientific">Agrilactobacillus yilanensis</name>
    <dbReference type="NCBI Taxonomy" id="2485997"/>
    <lineage>
        <taxon>Bacteria</taxon>
        <taxon>Bacillati</taxon>
        <taxon>Bacillota</taxon>
        <taxon>Bacilli</taxon>
        <taxon>Lactobacillales</taxon>
        <taxon>Lactobacillaceae</taxon>
        <taxon>Agrilactobacillus</taxon>
    </lineage>
</organism>
<dbReference type="SUPFAM" id="SSF52467">
    <property type="entry name" value="DHS-like NAD/FAD-binding domain"/>
    <property type="match status" value="1"/>
</dbReference>
<evidence type="ECO:0000313" key="2">
    <source>
        <dbReference type="Proteomes" id="UP001597267"/>
    </source>
</evidence>
<name>A0ABW4J5M3_9LACO</name>
<keyword evidence="2" id="KW-1185">Reference proteome</keyword>
<evidence type="ECO:0008006" key="3">
    <source>
        <dbReference type="Google" id="ProtNLM"/>
    </source>
</evidence>
<accession>A0ABW4J5M3</accession>
<dbReference type="EMBL" id="JBHTOP010000021">
    <property type="protein sequence ID" value="MFD1671684.1"/>
    <property type="molecule type" value="Genomic_DNA"/>
</dbReference>
<protein>
    <recommendedName>
        <fullName evidence="3">SIR2 family protein</fullName>
    </recommendedName>
</protein>
<reference evidence="2" key="1">
    <citation type="journal article" date="2019" name="Int. J. Syst. Evol. Microbiol.">
        <title>The Global Catalogue of Microorganisms (GCM) 10K type strain sequencing project: providing services to taxonomists for standard genome sequencing and annotation.</title>
        <authorList>
            <consortium name="The Broad Institute Genomics Platform"/>
            <consortium name="The Broad Institute Genome Sequencing Center for Infectious Disease"/>
            <person name="Wu L."/>
            <person name="Ma J."/>
        </authorList>
    </citation>
    <scope>NUCLEOTIDE SEQUENCE [LARGE SCALE GENOMIC DNA]</scope>
    <source>
        <strain evidence="2">CCM 8896</strain>
    </source>
</reference>
<comment type="caution">
    <text evidence="1">The sequence shown here is derived from an EMBL/GenBank/DDBJ whole genome shotgun (WGS) entry which is preliminary data.</text>
</comment>
<dbReference type="InterPro" id="IPR029035">
    <property type="entry name" value="DHS-like_NAD/FAD-binding_dom"/>
</dbReference>